<organism evidence="7 8">
    <name type="scientific">Trichomonas vaginalis (strain ATCC PRA-98 / G3)</name>
    <dbReference type="NCBI Taxonomy" id="412133"/>
    <lineage>
        <taxon>Eukaryota</taxon>
        <taxon>Metamonada</taxon>
        <taxon>Parabasalia</taxon>
        <taxon>Trichomonadida</taxon>
        <taxon>Trichomonadidae</taxon>
        <taxon>Trichomonas</taxon>
    </lineage>
</organism>
<evidence type="ECO:0000256" key="4">
    <source>
        <dbReference type="PIRNR" id="PIRNR015947"/>
    </source>
</evidence>
<keyword evidence="2" id="KW-0677">Repeat</keyword>
<evidence type="ECO:0000313" key="7">
    <source>
        <dbReference type="EMBL" id="EAY10717.1"/>
    </source>
</evidence>
<dbReference type="OrthoDB" id="261572at2759"/>
<evidence type="ECO:0000313" key="8">
    <source>
        <dbReference type="Proteomes" id="UP000001542"/>
    </source>
</evidence>
<dbReference type="PANTHER" id="PTHR10943:SF2">
    <property type="entry name" value="26S PROTEASOME NON-ATPASE REGULATORY SUBUNIT 1"/>
    <property type="match status" value="1"/>
</dbReference>
<dbReference type="OMA" id="HENENFK"/>
<dbReference type="AlphaFoldDB" id="A2E9F3"/>
<dbReference type="EMBL" id="DS113333">
    <property type="protein sequence ID" value="EAY10717.1"/>
    <property type="molecule type" value="Genomic_DNA"/>
</dbReference>
<keyword evidence="3 4" id="KW-0647">Proteasome</keyword>
<evidence type="ECO:0000256" key="2">
    <source>
        <dbReference type="ARBA" id="ARBA00022737"/>
    </source>
</evidence>
<reference evidence="7" key="1">
    <citation type="submission" date="2006-10" db="EMBL/GenBank/DDBJ databases">
        <authorList>
            <person name="Amadeo P."/>
            <person name="Zhao Q."/>
            <person name="Wortman J."/>
            <person name="Fraser-Liggett C."/>
            <person name="Carlton J."/>
        </authorList>
    </citation>
    <scope>NUCLEOTIDE SEQUENCE</scope>
    <source>
        <strain evidence="7">G3</strain>
    </source>
</reference>
<dbReference type="KEGG" id="tva:4768652"/>
<proteinExistence type="inferred from homology"/>
<sequence length="862" mass="97185">MWGSAPGLLALLTEKNPNFQIKGIRELENIVNNEWPQIADKIDLILDLAKNTEFPAHEQAARLASKIYYNLGDFNKAVEFAICAGATFDPTLKDEYTQKVSSQCIQSYIKLIEQQEKPNQQLFIIVKQVLQHLLDEKRYSSCLCLAIETRFLDYVHLCLEQKPKLVEKTISIVQNIIIDSEYRQVVLRKITDLACKHCDTFQIAQLYYNLRDPDMIADLLTQLRKSSNTDNWLMAYQIAFDLAENANQKLRSIIISLLPPDLPDLKSILTRNMLLKFYLDFLFQNNHTDIQIIVNLKENLKTTKMLIHSSVVCAYSLMFAGTGDDNFYRSNITWFGSGRKWAQFITIAGVGAIHIGHLQSALQILEPFLHNDTPPYPYGAALYALGIIYANYSWDRKVIETVKEPIIKQKSSIIKQKSSIIRNGGCLALGLIAMGSREQEYASIVRDVINDDIPEPGEAAGYAYGMIMLGVGPCQELEELVRVAENNDHEKIARGLAMCFAFMMYGKQDSAETLIAALLNHQKPILRESAAWVTALAYVGTASNVALERLLHLAVSDVNPDVRRAAVIGVGFVLSRHPSKVPSMLDLLAKSYHSHVRSGAALAVGIACAGTGMADAIEVLKPLLEDLEDFVKQHAMIAMAMVLQQQSDREVPYAKEFRRYLRKLTTRNTSEIQVFGVSVAYGILNAGGRNVAISCNTLRGENSTLATVAMALFCNYFYWLPLTLMLPLAFHPTAVIGLDKSLKVVPWEIYCNKPASLFAYPPPFESETESLKEREVVELSISRKTQEQKENKKEEKKEVDEKEPSYVILKNQSRVTLRQLKHLDFGYCEKYTPVTGEVFHGFVMLKENPEEEEEEDNILDLD</sequence>
<dbReference type="GO" id="GO:0042176">
    <property type="term" value="P:regulation of protein catabolic process"/>
    <property type="evidence" value="ECO:0007669"/>
    <property type="project" value="UniProtKB-UniRule"/>
</dbReference>
<dbReference type="InParanoid" id="A2E9F3"/>
<dbReference type="VEuPathDB" id="TrichDB:TVAGG3_0000940"/>
<dbReference type="SUPFAM" id="SSF48371">
    <property type="entry name" value="ARM repeat"/>
    <property type="match status" value="1"/>
</dbReference>
<evidence type="ECO:0000256" key="1">
    <source>
        <dbReference type="ARBA" id="ARBA00006308"/>
    </source>
</evidence>
<protein>
    <submittedName>
        <fullName evidence="7">Proteasome/cyclosome repeat family protein</fullName>
    </submittedName>
</protein>
<evidence type="ECO:0000256" key="3">
    <source>
        <dbReference type="ARBA" id="ARBA00022942"/>
    </source>
</evidence>
<gene>
    <name evidence="7" type="ORF">TVAG_364420</name>
</gene>
<dbReference type="Pfam" id="PF21505">
    <property type="entry name" value="RPN2_N"/>
    <property type="match status" value="1"/>
</dbReference>
<keyword evidence="8" id="KW-1185">Reference proteome</keyword>
<dbReference type="InterPro" id="IPR048570">
    <property type="entry name" value="PSMD1_RPN2_N"/>
</dbReference>
<dbReference type="Pfam" id="PF18004">
    <property type="entry name" value="RPN2_C"/>
    <property type="match status" value="1"/>
</dbReference>
<dbReference type="eggNOG" id="KOG2062">
    <property type="taxonomic scope" value="Eukaryota"/>
</dbReference>
<accession>A2E9F3</accession>
<dbReference type="GO" id="GO:0030234">
    <property type="term" value="F:enzyme regulator activity"/>
    <property type="evidence" value="ECO:0007669"/>
    <property type="project" value="UniProtKB-UniRule"/>
</dbReference>
<dbReference type="InterPro" id="IPR016024">
    <property type="entry name" value="ARM-type_fold"/>
</dbReference>
<dbReference type="Gene3D" id="1.25.10.10">
    <property type="entry name" value="Leucine-rich Repeat Variant"/>
    <property type="match status" value="1"/>
</dbReference>
<reference evidence="7" key="2">
    <citation type="journal article" date="2007" name="Science">
        <title>Draft genome sequence of the sexually transmitted pathogen Trichomonas vaginalis.</title>
        <authorList>
            <person name="Carlton J.M."/>
            <person name="Hirt R.P."/>
            <person name="Silva J.C."/>
            <person name="Delcher A.L."/>
            <person name="Schatz M."/>
            <person name="Zhao Q."/>
            <person name="Wortman J.R."/>
            <person name="Bidwell S.L."/>
            <person name="Alsmark U.C.M."/>
            <person name="Besteiro S."/>
            <person name="Sicheritz-Ponten T."/>
            <person name="Noel C.J."/>
            <person name="Dacks J.B."/>
            <person name="Foster P.G."/>
            <person name="Simillion C."/>
            <person name="Van de Peer Y."/>
            <person name="Miranda-Saavedra D."/>
            <person name="Barton G.J."/>
            <person name="Westrop G.D."/>
            <person name="Mueller S."/>
            <person name="Dessi D."/>
            <person name="Fiori P.L."/>
            <person name="Ren Q."/>
            <person name="Paulsen I."/>
            <person name="Zhang H."/>
            <person name="Bastida-Corcuera F.D."/>
            <person name="Simoes-Barbosa A."/>
            <person name="Brown M.T."/>
            <person name="Hayes R.D."/>
            <person name="Mukherjee M."/>
            <person name="Okumura C.Y."/>
            <person name="Schneider R."/>
            <person name="Smith A.J."/>
            <person name="Vanacova S."/>
            <person name="Villalvazo M."/>
            <person name="Haas B.J."/>
            <person name="Pertea M."/>
            <person name="Feldblyum T.V."/>
            <person name="Utterback T.R."/>
            <person name="Shu C.L."/>
            <person name="Osoegawa K."/>
            <person name="de Jong P.J."/>
            <person name="Hrdy I."/>
            <person name="Horvathova L."/>
            <person name="Zubacova Z."/>
            <person name="Dolezal P."/>
            <person name="Malik S.B."/>
            <person name="Logsdon J.M. Jr."/>
            <person name="Henze K."/>
            <person name="Gupta A."/>
            <person name="Wang C.C."/>
            <person name="Dunne R.L."/>
            <person name="Upcroft J.A."/>
            <person name="Upcroft P."/>
            <person name="White O."/>
            <person name="Salzberg S.L."/>
            <person name="Tang P."/>
            <person name="Chiu C.-H."/>
            <person name="Lee Y.-S."/>
            <person name="Embley T.M."/>
            <person name="Coombs G.H."/>
            <person name="Mottram J.C."/>
            <person name="Tachezy J."/>
            <person name="Fraser-Liggett C.M."/>
            <person name="Johnson P.J."/>
        </authorList>
    </citation>
    <scope>NUCLEOTIDE SEQUENCE [LARGE SCALE GENOMIC DNA]</scope>
    <source>
        <strain evidence="7">G3</strain>
    </source>
</reference>
<dbReference type="GO" id="GO:0034515">
    <property type="term" value="C:proteasome storage granule"/>
    <property type="evidence" value="ECO:0000318"/>
    <property type="project" value="GO_Central"/>
</dbReference>
<feature type="domain" description="26S proteasome regulatory subunit RPN2 C-terminal" evidence="5">
    <location>
        <begin position="784"/>
        <end position="855"/>
    </location>
</feature>
<dbReference type="Pfam" id="PF13646">
    <property type="entry name" value="HEAT_2"/>
    <property type="match status" value="1"/>
</dbReference>
<dbReference type="RefSeq" id="XP_001322940.1">
    <property type="nucleotide sequence ID" value="XM_001322905.1"/>
</dbReference>
<dbReference type="PANTHER" id="PTHR10943">
    <property type="entry name" value="26S PROTEASOME NON-ATPASE REGULATORY SUBUNIT"/>
    <property type="match status" value="1"/>
</dbReference>
<evidence type="ECO:0000259" key="6">
    <source>
        <dbReference type="Pfam" id="PF21505"/>
    </source>
</evidence>
<dbReference type="InterPro" id="IPR016642">
    <property type="entry name" value="26S_Psome_Rpn2"/>
</dbReference>
<dbReference type="FunCoup" id="A2E9F3">
    <property type="interactions" value="1035"/>
</dbReference>
<name>A2E9F3_TRIV3</name>
<dbReference type="GO" id="GO:0043161">
    <property type="term" value="P:proteasome-mediated ubiquitin-dependent protein catabolic process"/>
    <property type="evidence" value="ECO:0000318"/>
    <property type="project" value="GO_Central"/>
</dbReference>
<feature type="domain" description="26S proteasome non-ATPase regulatory subunit 1/RPN2 N-terminal" evidence="6">
    <location>
        <begin position="4"/>
        <end position="286"/>
    </location>
</feature>
<dbReference type="GO" id="GO:0005634">
    <property type="term" value="C:nucleus"/>
    <property type="evidence" value="ECO:0000318"/>
    <property type="project" value="GO_Central"/>
</dbReference>
<dbReference type="STRING" id="5722.A2E9F3"/>
<dbReference type="SMR" id="A2E9F3"/>
<dbReference type="InterPro" id="IPR011989">
    <property type="entry name" value="ARM-like"/>
</dbReference>
<comment type="similarity">
    <text evidence="1 4">Belongs to the proteasome subunit S1 family.</text>
</comment>
<dbReference type="Proteomes" id="UP000001542">
    <property type="component" value="Unassembled WGS sequence"/>
</dbReference>
<dbReference type="PIRSF" id="PIRSF015947">
    <property type="entry name" value="26S_Psome_Rpn2"/>
    <property type="match status" value="1"/>
</dbReference>
<evidence type="ECO:0000259" key="5">
    <source>
        <dbReference type="Pfam" id="PF18004"/>
    </source>
</evidence>
<dbReference type="InterPro" id="IPR040623">
    <property type="entry name" value="RPN2_C"/>
</dbReference>
<dbReference type="VEuPathDB" id="TrichDB:TVAG_364420"/>
<dbReference type="GO" id="GO:0008540">
    <property type="term" value="C:proteasome regulatory particle, base subcomplex"/>
    <property type="evidence" value="ECO:0000318"/>
    <property type="project" value="GO_Central"/>
</dbReference>